<gene>
    <name evidence="2" type="ORF">BPAG_LOCUS8156</name>
</gene>
<proteinExistence type="predicted"/>
<evidence type="ECO:0000256" key="1">
    <source>
        <dbReference type="SAM" id="MobiDB-lite"/>
    </source>
</evidence>
<name>A0A0N4TIW4_BRUPA</name>
<dbReference type="EMBL" id="UZAD01013131">
    <property type="protein sequence ID" value="VDN89342.1"/>
    <property type="molecule type" value="Genomic_DNA"/>
</dbReference>
<sequence>MESVRNRMQQCINEQRKRKPDLTRISHDTPNKFLIQRSYNDTPFGFSIFHSVVAITTVHGENYRYRL</sequence>
<organism evidence="4">
    <name type="scientific">Brugia pahangi</name>
    <name type="common">Filarial nematode worm</name>
    <dbReference type="NCBI Taxonomy" id="6280"/>
    <lineage>
        <taxon>Eukaryota</taxon>
        <taxon>Metazoa</taxon>
        <taxon>Ecdysozoa</taxon>
        <taxon>Nematoda</taxon>
        <taxon>Chromadorea</taxon>
        <taxon>Rhabditida</taxon>
        <taxon>Spirurina</taxon>
        <taxon>Spiruromorpha</taxon>
        <taxon>Filarioidea</taxon>
        <taxon>Onchocercidae</taxon>
        <taxon>Brugia</taxon>
    </lineage>
</organism>
<protein>
    <submittedName>
        <fullName evidence="2 4">Uncharacterized protein</fullName>
    </submittedName>
</protein>
<dbReference type="AlphaFoldDB" id="A0A0N4TIW4"/>
<dbReference type="Proteomes" id="UP000278627">
    <property type="component" value="Unassembled WGS sequence"/>
</dbReference>
<reference evidence="2 3" key="2">
    <citation type="submission" date="2018-11" db="EMBL/GenBank/DDBJ databases">
        <authorList>
            <consortium name="Pathogen Informatics"/>
        </authorList>
    </citation>
    <scope>NUCLEOTIDE SEQUENCE [LARGE SCALE GENOMIC DNA]</scope>
</reference>
<feature type="compositionally biased region" description="Polar residues" evidence="1">
    <location>
        <begin position="1"/>
        <end position="13"/>
    </location>
</feature>
<feature type="region of interest" description="Disordered" evidence="1">
    <location>
        <begin position="1"/>
        <end position="25"/>
    </location>
</feature>
<accession>A0A0N4TIW4</accession>
<evidence type="ECO:0000313" key="4">
    <source>
        <dbReference type="WBParaSite" id="BPAG_0000819401-mRNA-1"/>
    </source>
</evidence>
<evidence type="ECO:0000313" key="3">
    <source>
        <dbReference type="Proteomes" id="UP000278627"/>
    </source>
</evidence>
<keyword evidence="3" id="KW-1185">Reference proteome</keyword>
<reference evidence="4" key="1">
    <citation type="submission" date="2017-02" db="UniProtKB">
        <authorList>
            <consortium name="WormBaseParasite"/>
        </authorList>
    </citation>
    <scope>IDENTIFICATION</scope>
</reference>
<dbReference type="WBParaSite" id="BPAG_0000819401-mRNA-1">
    <property type="protein sequence ID" value="BPAG_0000819401-mRNA-1"/>
    <property type="gene ID" value="BPAG_0000819401"/>
</dbReference>
<evidence type="ECO:0000313" key="2">
    <source>
        <dbReference type="EMBL" id="VDN89342.1"/>
    </source>
</evidence>